<dbReference type="GeneTree" id="ENSGT01120000271858"/>
<dbReference type="InterPro" id="IPR006703">
    <property type="entry name" value="G_AIG1"/>
</dbReference>
<comment type="similarity">
    <text evidence="1">Belongs to the TRAFAC class TrmE-Era-EngA-EngB-Septin-like GTPase superfamily. AIG1/Toc34/Toc159-like paraseptin GTPase family. IAN subfamily.</text>
</comment>
<dbReference type="Pfam" id="PF04548">
    <property type="entry name" value="AIG1"/>
    <property type="match status" value="1"/>
</dbReference>
<dbReference type="Gene3D" id="3.40.50.300">
    <property type="entry name" value="P-loop containing nucleotide triphosphate hydrolases"/>
    <property type="match status" value="1"/>
</dbReference>
<dbReference type="PROSITE" id="PS51720">
    <property type="entry name" value="G_AIG1"/>
    <property type="match status" value="1"/>
</dbReference>
<dbReference type="Proteomes" id="UP000265160">
    <property type="component" value="LG7"/>
</dbReference>
<feature type="domain" description="AIG1-type G" evidence="4">
    <location>
        <begin position="19"/>
        <end position="221"/>
    </location>
</feature>
<name>A0A3P9ARN2_9CICH</name>
<dbReference type="AlphaFoldDB" id="A0A3P9ARN2"/>
<evidence type="ECO:0000259" key="4">
    <source>
        <dbReference type="PROSITE" id="PS51720"/>
    </source>
</evidence>
<keyword evidence="6" id="KW-1185">Reference proteome</keyword>
<reference evidence="5" key="3">
    <citation type="submission" date="2025-09" db="UniProtKB">
        <authorList>
            <consortium name="Ensembl"/>
        </authorList>
    </citation>
    <scope>IDENTIFICATION</scope>
</reference>
<reference evidence="5" key="2">
    <citation type="submission" date="2025-08" db="UniProtKB">
        <authorList>
            <consortium name="Ensembl"/>
        </authorList>
    </citation>
    <scope>IDENTIFICATION</scope>
</reference>
<dbReference type="PANTHER" id="PTHR10903">
    <property type="entry name" value="GTPASE, IMAP FAMILY MEMBER-RELATED"/>
    <property type="match status" value="1"/>
</dbReference>
<protein>
    <recommendedName>
        <fullName evidence="4">AIG1-type G domain-containing protein</fullName>
    </recommendedName>
</protein>
<dbReference type="Ensembl" id="ENSMZET00005000419.1">
    <property type="protein sequence ID" value="ENSMZEP00005000360.1"/>
    <property type="gene ID" value="ENSMZEG00005000364.1"/>
</dbReference>
<dbReference type="CDD" id="cd01852">
    <property type="entry name" value="AIG1"/>
    <property type="match status" value="1"/>
</dbReference>
<dbReference type="STRING" id="106582.ENSMZEP00005000360"/>
<sequence>MRFSTKFGFLTKHFFLSAGDPLRIVIIGKTGVGKSAAANTIVGKELFESEVSSESVTATCARERVKHCKRVIHVVDTPGFLDTSKRADDIKKEIAKSIQMSSPGPHVFLLVLQIGRFTKEENNCVQALEELFGPDASNYMMILFTHGDDLTHEKTTIHQYLTRNSHPKLKELLNRCGNRYHVFNNMNKKRTQVVELIKKIDDMVAANGGSHYTDEMFEKAQTILQQEDKDTPEKLLKNAFMAELRQKVILFQQILANPEGWTINILSSIYKFKICCN</sequence>
<dbReference type="InterPro" id="IPR045058">
    <property type="entry name" value="GIMA/IAN/Toc"/>
</dbReference>
<dbReference type="SUPFAM" id="SSF52540">
    <property type="entry name" value="P-loop containing nucleoside triphosphate hydrolases"/>
    <property type="match status" value="1"/>
</dbReference>
<dbReference type="InterPro" id="IPR027417">
    <property type="entry name" value="P-loop_NTPase"/>
</dbReference>
<evidence type="ECO:0000256" key="3">
    <source>
        <dbReference type="ARBA" id="ARBA00023134"/>
    </source>
</evidence>
<evidence type="ECO:0000256" key="1">
    <source>
        <dbReference type="ARBA" id="ARBA00008535"/>
    </source>
</evidence>
<dbReference type="GO" id="GO:0005525">
    <property type="term" value="F:GTP binding"/>
    <property type="evidence" value="ECO:0007669"/>
    <property type="project" value="UniProtKB-KW"/>
</dbReference>
<organism evidence="5 6">
    <name type="scientific">Maylandia zebra</name>
    <name type="common">zebra mbuna</name>
    <dbReference type="NCBI Taxonomy" id="106582"/>
    <lineage>
        <taxon>Eukaryota</taxon>
        <taxon>Metazoa</taxon>
        <taxon>Chordata</taxon>
        <taxon>Craniata</taxon>
        <taxon>Vertebrata</taxon>
        <taxon>Euteleostomi</taxon>
        <taxon>Actinopterygii</taxon>
        <taxon>Neopterygii</taxon>
        <taxon>Teleostei</taxon>
        <taxon>Neoteleostei</taxon>
        <taxon>Acanthomorphata</taxon>
        <taxon>Ovalentaria</taxon>
        <taxon>Cichlomorphae</taxon>
        <taxon>Cichliformes</taxon>
        <taxon>Cichlidae</taxon>
        <taxon>African cichlids</taxon>
        <taxon>Pseudocrenilabrinae</taxon>
        <taxon>Haplochromini</taxon>
        <taxon>Maylandia</taxon>
        <taxon>Maylandia zebra complex</taxon>
    </lineage>
</organism>
<evidence type="ECO:0000256" key="2">
    <source>
        <dbReference type="ARBA" id="ARBA00022741"/>
    </source>
</evidence>
<proteinExistence type="inferred from homology"/>
<accession>A0A3P9ARN2</accession>
<dbReference type="PANTHER" id="PTHR10903:SF112">
    <property type="entry name" value="SI:CH211-113E8.5"/>
    <property type="match status" value="1"/>
</dbReference>
<reference evidence="5 6" key="1">
    <citation type="journal article" date="2014" name="Nature">
        <title>The genomic substrate for adaptive radiation in African cichlid fish.</title>
        <authorList>
            <person name="Brawand D."/>
            <person name="Wagner C.E."/>
            <person name="Li Y.I."/>
            <person name="Malinsky M."/>
            <person name="Keller I."/>
            <person name="Fan S."/>
            <person name="Simakov O."/>
            <person name="Ng A.Y."/>
            <person name="Lim Z.W."/>
            <person name="Bezault E."/>
            <person name="Turner-Maier J."/>
            <person name="Johnson J."/>
            <person name="Alcazar R."/>
            <person name="Noh H.J."/>
            <person name="Russell P."/>
            <person name="Aken B."/>
            <person name="Alfoldi J."/>
            <person name="Amemiya C."/>
            <person name="Azzouzi N."/>
            <person name="Baroiller J.F."/>
            <person name="Barloy-Hubler F."/>
            <person name="Berlin A."/>
            <person name="Bloomquist R."/>
            <person name="Carleton K.L."/>
            <person name="Conte M.A."/>
            <person name="D'Cotta H."/>
            <person name="Eshel O."/>
            <person name="Gaffney L."/>
            <person name="Galibert F."/>
            <person name="Gante H.F."/>
            <person name="Gnerre S."/>
            <person name="Greuter L."/>
            <person name="Guyon R."/>
            <person name="Haddad N.S."/>
            <person name="Haerty W."/>
            <person name="Harris R.M."/>
            <person name="Hofmann H.A."/>
            <person name="Hourlier T."/>
            <person name="Hulata G."/>
            <person name="Jaffe D.B."/>
            <person name="Lara M."/>
            <person name="Lee A.P."/>
            <person name="MacCallum I."/>
            <person name="Mwaiko S."/>
            <person name="Nikaido M."/>
            <person name="Nishihara H."/>
            <person name="Ozouf-Costaz C."/>
            <person name="Penman D.J."/>
            <person name="Przybylski D."/>
            <person name="Rakotomanga M."/>
            <person name="Renn S.C.P."/>
            <person name="Ribeiro F.J."/>
            <person name="Ron M."/>
            <person name="Salzburger W."/>
            <person name="Sanchez-Pulido L."/>
            <person name="Santos M.E."/>
            <person name="Searle S."/>
            <person name="Sharpe T."/>
            <person name="Swofford R."/>
            <person name="Tan F.J."/>
            <person name="Williams L."/>
            <person name="Young S."/>
            <person name="Yin S."/>
            <person name="Okada N."/>
            <person name="Kocher T.D."/>
            <person name="Miska E.A."/>
            <person name="Lander E.S."/>
            <person name="Venkatesh B."/>
            <person name="Fernald R.D."/>
            <person name="Meyer A."/>
            <person name="Ponting C.P."/>
            <person name="Streelman J.T."/>
            <person name="Lindblad-Toh K."/>
            <person name="Seehausen O."/>
            <person name="Di Palma F."/>
        </authorList>
    </citation>
    <scope>NUCLEOTIDE SEQUENCE</scope>
</reference>
<keyword evidence="3" id="KW-0342">GTP-binding</keyword>
<evidence type="ECO:0000313" key="6">
    <source>
        <dbReference type="Proteomes" id="UP000265160"/>
    </source>
</evidence>
<evidence type="ECO:0000313" key="5">
    <source>
        <dbReference type="Ensembl" id="ENSMZEP00005000360.1"/>
    </source>
</evidence>
<keyword evidence="2" id="KW-0547">Nucleotide-binding</keyword>
<dbReference type="FunFam" id="3.40.50.300:FF:000366">
    <property type="entry name" value="GTPase, IMAP family member 2"/>
    <property type="match status" value="1"/>
</dbReference>